<dbReference type="EMBL" id="ABXV02000017">
    <property type="protein sequence ID" value="EFB73116.1"/>
    <property type="molecule type" value="Genomic_DNA"/>
</dbReference>
<proteinExistence type="predicted"/>
<keyword evidence="2" id="KW-1185">Reference proteome</keyword>
<evidence type="ECO:0000313" key="2">
    <source>
        <dbReference type="Proteomes" id="UP000005512"/>
    </source>
</evidence>
<reference evidence="1" key="1">
    <citation type="submission" date="2009-12" db="EMBL/GenBank/DDBJ databases">
        <authorList>
            <person name="Weinstock G."/>
            <person name="Sodergren E."/>
            <person name="Clifton S."/>
            <person name="Fulton L."/>
            <person name="Fulton B."/>
            <person name="Courtney L."/>
            <person name="Fronick C."/>
            <person name="Harrison M."/>
            <person name="Strong C."/>
            <person name="Farmer C."/>
            <person name="Delahaunty K."/>
            <person name="Markovic C."/>
            <person name="Hall O."/>
            <person name="Minx P."/>
            <person name="Tomlinson C."/>
            <person name="Mitreva M."/>
            <person name="Nelson J."/>
            <person name="Hou S."/>
            <person name="Wollam A."/>
            <person name="Pepin K.H."/>
            <person name="Johnson M."/>
            <person name="Bhonagiri V."/>
            <person name="Nash W.E."/>
            <person name="Warren W."/>
            <person name="Chinwalla A."/>
            <person name="Mardis E.R."/>
            <person name="Wilson R.K."/>
        </authorList>
    </citation>
    <scope>NUCLEOTIDE SEQUENCE [LARGE SCALE GENOMIC DNA]</scope>
    <source>
        <strain evidence="1">DSM 4541</strain>
    </source>
</reference>
<accession>D1P197</accession>
<dbReference type="Proteomes" id="UP000005512">
    <property type="component" value="Unassembled WGS sequence"/>
</dbReference>
<sequence>MDIQSIKESRFNALAAYARNPDVKLISEEVSWYQTDDLCIVACMIFDSIDGEYAGNIMARDEAERYRHVALTSFFSDIELAKVALFRRIEECHSNIDSIRLQYQDEVNPPTPVDFFTPLRGTKDRLDPLFDELINNPMHLSAKNIIEPMMRWHEDADGNFIEQFQTTGFKQRIWELYLFAMLIENDVIIEPREAIPDFICDSFYSRFCVEATTVNPTVTRGVVESIPVSSSLAELENIQRNYYPIKFGSALFSKLRKEYWLKEACVGKPLVFAITDCLSPESGKISKVSLAYYLYGYIHEWQHDENGQLQILPRRIDEHRWGDKVIPSGFFNLENSEHISAVIFSNDASFGKFNRMGLINSFAPEGTQMRRVGTQYDLDPNATKPLQFDLNVNDESYQELWIEGLDVYHNPNALIPLSPSIFKNAAHYYLLPDGNVRSNFPAFQPQGSITRISLPE</sequence>
<dbReference type="RefSeq" id="WP_006813972.1">
    <property type="nucleotide sequence ID" value="NZ_GG703818.1"/>
</dbReference>
<dbReference type="AlphaFoldDB" id="D1P197"/>
<organism evidence="1 2">
    <name type="scientific">Providencia rustigianii DSM 4541</name>
    <dbReference type="NCBI Taxonomy" id="500637"/>
    <lineage>
        <taxon>Bacteria</taxon>
        <taxon>Pseudomonadati</taxon>
        <taxon>Pseudomonadota</taxon>
        <taxon>Gammaproteobacteria</taxon>
        <taxon>Enterobacterales</taxon>
        <taxon>Morganellaceae</taxon>
        <taxon>Providencia</taxon>
    </lineage>
</organism>
<name>D1P197_9GAMM</name>
<protein>
    <recommendedName>
        <fullName evidence="3">Glycosaminoglycan attachment site</fullName>
    </recommendedName>
</protein>
<dbReference type="HOGENOM" id="CLU_047094_0_0_6"/>
<dbReference type="eggNOG" id="ENOG502Z8GP">
    <property type="taxonomic scope" value="Bacteria"/>
</dbReference>
<evidence type="ECO:0000313" key="1">
    <source>
        <dbReference type="EMBL" id="EFB73116.1"/>
    </source>
</evidence>
<evidence type="ECO:0008006" key="3">
    <source>
        <dbReference type="Google" id="ProtNLM"/>
    </source>
</evidence>
<gene>
    <name evidence="1" type="ORF">PROVRUST_05915</name>
</gene>
<comment type="caution">
    <text evidence="1">The sequence shown here is derived from an EMBL/GenBank/DDBJ whole genome shotgun (WGS) entry which is preliminary data.</text>
</comment>